<proteinExistence type="predicted"/>
<dbReference type="EMBL" id="BLXT01007908">
    <property type="protein sequence ID" value="GFO43798.1"/>
    <property type="molecule type" value="Genomic_DNA"/>
</dbReference>
<name>A0AAV4DHU5_9GAST</name>
<feature type="region of interest" description="Disordered" evidence="1">
    <location>
        <begin position="42"/>
        <end position="81"/>
    </location>
</feature>
<comment type="caution">
    <text evidence="2">The sequence shown here is derived from an EMBL/GenBank/DDBJ whole genome shotgun (WGS) entry which is preliminary data.</text>
</comment>
<keyword evidence="3" id="KW-1185">Reference proteome</keyword>
<protein>
    <submittedName>
        <fullName evidence="2">Uncharacterized protein</fullName>
    </submittedName>
</protein>
<evidence type="ECO:0000313" key="3">
    <source>
        <dbReference type="Proteomes" id="UP000735302"/>
    </source>
</evidence>
<evidence type="ECO:0000313" key="2">
    <source>
        <dbReference type="EMBL" id="GFO43798.1"/>
    </source>
</evidence>
<dbReference type="AlphaFoldDB" id="A0AAV4DHU5"/>
<dbReference type="Proteomes" id="UP000735302">
    <property type="component" value="Unassembled WGS sequence"/>
</dbReference>
<accession>A0AAV4DHU5</accession>
<gene>
    <name evidence="2" type="ORF">PoB_007030300</name>
</gene>
<reference evidence="2 3" key="1">
    <citation type="journal article" date="2021" name="Elife">
        <title>Chloroplast acquisition without the gene transfer in kleptoplastic sea slugs, Plakobranchus ocellatus.</title>
        <authorList>
            <person name="Maeda T."/>
            <person name="Takahashi S."/>
            <person name="Yoshida T."/>
            <person name="Shimamura S."/>
            <person name="Takaki Y."/>
            <person name="Nagai Y."/>
            <person name="Toyoda A."/>
            <person name="Suzuki Y."/>
            <person name="Arimoto A."/>
            <person name="Ishii H."/>
            <person name="Satoh N."/>
            <person name="Nishiyama T."/>
            <person name="Hasebe M."/>
            <person name="Maruyama T."/>
            <person name="Minagawa J."/>
            <person name="Obokata J."/>
            <person name="Shigenobu S."/>
        </authorList>
    </citation>
    <scope>NUCLEOTIDE SEQUENCE [LARGE SCALE GENOMIC DNA]</scope>
</reference>
<organism evidence="2 3">
    <name type="scientific">Plakobranchus ocellatus</name>
    <dbReference type="NCBI Taxonomy" id="259542"/>
    <lineage>
        <taxon>Eukaryota</taxon>
        <taxon>Metazoa</taxon>
        <taxon>Spiralia</taxon>
        <taxon>Lophotrochozoa</taxon>
        <taxon>Mollusca</taxon>
        <taxon>Gastropoda</taxon>
        <taxon>Heterobranchia</taxon>
        <taxon>Euthyneura</taxon>
        <taxon>Panpulmonata</taxon>
        <taxon>Sacoglossa</taxon>
        <taxon>Placobranchoidea</taxon>
        <taxon>Plakobranchidae</taxon>
        <taxon>Plakobranchus</taxon>
    </lineage>
</organism>
<sequence>MCLKSHSNSKDKIVFSTPVSDTTSNVWRSNCLRGENPINQVSLKDGREKKPGSHPSCTHAPFDGSNVASRHLPRRSGGNLTPGMAEILSSIPRRLNKLIGL</sequence>
<evidence type="ECO:0000256" key="1">
    <source>
        <dbReference type="SAM" id="MobiDB-lite"/>
    </source>
</evidence>